<name>A0A1G2KSU3_9BACT</name>
<sequence>MTEVKGMPPEPEKVAASNLAAMASAAGTQAGARIGLVSRIDYGGEGFRLPAIIAGFDILKNEGTHMNMLIGGLVNGKELEAQMKVFVAEVQYQDKEQNRIFKELAQLSATDRKKARKAQIEAQFYMKTARDLADIIPQMLIPDPEDPSKKKIVDLFIVTSRVLDGKIGLTIARLLSGIRPDIRVWHEGGDRFPVKYLGKDKILWALAPMEGNFRGEYYSTVAEAMIKRKKKQSTKKKPFMWIVGGMASAINKPRGELDFRYVTVPALHRLEEVRVSENQQGVRIVELPPKAVLTGDEAHDAEETNRADRYLVRTYNLKDTISQELTFIAPPPDATDTQKRIIEYMKEGEDGWTTPGLLRSNLGLSPETIAAEMAALQAMKPLQKKGQSFPGISFDEAAKKYCFNLAGVQRKLRYVMPSSPWDEDRIVSFACIHGGSIETDIEFFVNEVPKIILANKATVFVGAGDHIEGMSHNLDKKGELIAGFNNHTLQEMFSAHTTGTVIIKVFNERFRAAMLKLGDKKPSEEKLRGMINEFLLLYMFIPGNHDCWQANEGHIPLKVYTLTLESFILDEVERILGEYSLESPPHLKDLVAHKVHSPGYNVSAKRYWQVFPLPSGLMACIQHPYMSRMKTTSGRPQQMLEFATRHDCQVSIGANFHVAECIEDWGSDLGQCVSLEVGTIKHGSNYERNQMKMVDQGVGYLRILSKNKRIYMTESAFYGEPRPRPPVDNLVIINEFIEKFGIKKLKI</sequence>
<gene>
    <name evidence="1" type="ORF">A3C16_02255</name>
</gene>
<organism evidence="1 2">
    <name type="scientific">Candidatus Sungbacteria bacterium RIFCSPHIGHO2_02_FULL_51_29</name>
    <dbReference type="NCBI Taxonomy" id="1802273"/>
    <lineage>
        <taxon>Bacteria</taxon>
        <taxon>Candidatus Sungiibacteriota</taxon>
    </lineage>
</organism>
<accession>A0A1G2KSU3</accession>
<comment type="caution">
    <text evidence="1">The sequence shown here is derived from an EMBL/GenBank/DDBJ whole genome shotgun (WGS) entry which is preliminary data.</text>
</comment>
<dbReference type="Proteomes" id="UP000177811">
    <property type="component" value="Unassembled WGS sequence"/>
</dbReference>
<evidence type="ECO:0000313" key="1">
    <source>
        <dbReference type="EMBL" id="OHA02393.1"/>
    </source>
</evidence>
<proteinExistence type="predicted"/>
<reference evidence="1 2" key="1">
    <citation type="journal article" date="2016" name="Nat. Commun.">
        <title>Thousands of microbial genomes shed light on interconnected biogeochemical processes in an aquifer system.</title>
        <authorList>
            <person name="Anantharaman K."/>
            <person name="Brown C.T."/>
            <person name="Hug L.A."/>
            <person name="Sharon I."/>
            <person name="Castelle C.J."/>
            <person name="Probst A.J."/>
            <person name="Thomas B.C."/>
            <person name="Singh A."/>
            <person name="Wilkins M.J."/>
            <person name="Karaoz U."/>
            <person name="Brodie E.L."/>
            <person name="Williams K.H."/>
            <person name="Hubbard S.S."/>
            <person name="Banfield J.F."/>
        </authorList>
    </citation>
    <scope>NUCLEOTIDE SEQUENCE [LARGE SCALE GENOMIC DNA]</scope>
</reference>
<dbReference type="EMBL" id="MHQL01000037">
    <property type="protein sequence ID" value="OHA02393.1"/>
    <property type="molecule type" value="Genomic_DNA"/>
</dbReference>
<protein>
    <submittedName>
        <fullName evidence="1">Uncharacterized protein</fullName>
    </submittedName>
</protein>
<dbReference type="AlphaFoldDB" id="A0A1G2KSU3"/>
<evidence type="ECO:0000313" key="2">
    <source>
        <dbReference type="Proteomes" id="UP000177811"/>
    </source>
</evidence>